<organism evidence="2 3">
    <name type="scientific">Aristolochia fimbriata</name>
    <name type="common">White veined hardy Dutchman's pipe vine</name>
    <dbReference type="NCBI Taxonomy" id="158543"/>
    <lineage>
        <taxon>Eukaryota</taxon>
        <taxon>Viridiplantae</taxon>
        <taxon>Streptophyta</taxon>
        <taxon>Embryophyta</taxon>
        <taxon>Tracheophyta</taxon>
        <taxon>Spermatophyta</taxon>
        <taxon>Magnoliopsida</taxon>
        <taxon>Magnoliidae</taxon>
        <taxon>Piperales</taxon>
        <taxon>Aristolochiaceae</taxon>
        <taxon>Aristolochia</taxon>
    </lineage>
</organism>
<evidence type="ECO:0000259" key="1">
    <source>
        <dbReference type="PROSITE" id="PS50181"/>
    </source>
</evidence>
<dbReference type="PROSITE" id="PS50181">
    <property type="entry name" value="FBOX"/>
    <property type="match status" value="1"/>
</dbReference>
<reference evidence="2 3" key="1">
    <citation type="submission" date="2021-07" db="EMBL/GenBank/DDBJ databases">
        <title>The Aristolochia fimbriata genome: insights into angiosperm evolution, floral development and chemical biosynthesis.</title>
        <authorList>
            <person name="Jiao Y."/>
        </authorList>
    </citation>
    <scope>NUCLEOTIDE SEQUENCE [LARGE SCALE GENOMIC DNA]</scope>
    <source>
        <strain evidence="2">IBCAS-2021</strain>
        <tissue evidence="2">Leaf</tissue>
    </source>
</reference>
<gene>
    <name evidence="2" type="ORF">H6P81_009220</name>
</gene>
<evidence type="ECO:0000313" key="2">
    <source>
        <dbReference type="EMBL" id="KAG9449255.1"/>
    </source>
</evidence>
<name>A0AAV7EK82_ARIFI</name>
<evidence type="ECO:0000313" key="3">
    <source>
        <dbReference type="Proteomes" id="UP000825729"/>
    </source>
</evidence>
<dbReference type="InterPro" id="IPR001810">
    <property type="entry name" value="F-box_dom"/>
</dbReference>
<accession>A0AAV7EK82</accession>
<sequence length="310" mass="35713">MSFVCGISPAWGHCGGAAGTTWSLADSDTDRALVQFFLPYIRFRRRKMESIPVCVHRPQAQAAAASNLSLVFLRSSVMEEDGDLDSSDDKFGNLPDHLLIEIFIKVPISEWCQISCVKKQWAALFRGECLWETAISRTWPLPAQRKKWPGPIPRGSSRRRYEALYVSKRVFRLEWEVDELMGHIYLFLKHQLEHSTMPPSIGILRGTIIDQFIACGESSDRAYELSALVWLAVINNLEENERTYLLLKHIALEGDVFLPYPYSRSYKVDWRIFEKLFTDFRDCFSQADFFDVLACAKYKFQGIPSTWLGY</sequence>
<dbReference type="Pfam" id="PF12937">
    <property type="entry name" value="F-box-like"/>
    <property type="match status" value="1"/>
</dbReference>
<dbReference type="EMBL" id="JAINDJ010000004">
    <property type="protein sequence ID" value="KAG9449255.1"/>
    <property type="molecule type" value="Genomic_DNA"/>
</dbReference>
<dbReference type="Proteomes" id="UP000825729">
    <property type="component" value="Unassembled WGS sequence"/>
</dbReference>
<keyword evidence="3" id="KW-1185">Reference proteome</keyword>
<dbReference type="PANTHER" id="PTHR48155">
    <property type="entry name" value="OS09G0497600 PROTEIN"/>
    <property type="match status" value="1"/>
</dbReference>
<dbReference type="InterPro" id="IPR036047">
    <property type="entry name" value="F-box-like_dom_sf"/>
</dbReference>
<dbReference type="SUPFAM" id="SSF81383">
    <property type="entry name" value="F-box domain"/>
    <property type="match status" value="1"/>
</dbReference>
<protein>
    <recommendedName>
        <fullName evidence="1">F-box domain-containing protein</fullName>
    </recommendedName>
</protein>
<proteinExistence type="predicted"/>
<comment type="caution">
    <text evidence="2">The sequence shown here is derived from an EMBL/GenBank/DDBJ whole genome shotgun (WGS) entry which is preliminary data.</text>
</comment>
<dbReference type="AlphaFoldDB" id="A0AAV7EK82"/>
<dbReference type="Gene3D" id="1.20.1280.50">
    <property type="match status" value="1"/>
</dbReference>
<feature type="domain" description="F-box" evidence="1">
    <location>
        <begin position="88"/>
        <end position="134"/>
    </location>
</feature>
<dbReference type="PANTHER" id="PTHR48155:SF1">
    <property type="entry name" value="F-BOX DOMAIN-CONTAINING PROTEIN"/>
    <property type="match status" value="1"/>
</dbReference>